<accession>A0AAD9VZ68</accession>
<feature type="binding site" description="axial binding residue" evidence="6">
    <location>
        <position position="507"/>
    </location>
    <ligand>
        <name>heme</name>
        <dbReference type="ChEBI" id="CHEBI:30413"/>
    </ligand>
    <ligandPart>
        <name>Fe</name>
        <dbReference type="ChEBI" id="CHEBI:18248"/>
    </ligandPart>
</feature>
<dbReference type="AlphaFoldDB" id="A0AAD9VZ68"/>
<keyword evidence="10" id="KW-1185">Reference proteome</keyword>
<dbReference type="InterPro" id="IPR001128">
    <property type="entry name" value="Cyt_P450"/>
</dbReference>
<dbReference type="InterPro" id="IPR017972">
    <property type="entry name" value="Cyt_P450_CS"/>
</dbReference>
<dbReference type="PRINTS" id="PR00385">
    <property type="entry name" value="P450"/>
</dbReference>
<evidence type="ECO:0000256" key="8">
    <source>
        <dbReference type="SAM" id="Phobius"/>
    </source>
</evidence>
<keyword evidence="5 6" id="KW-0408">Iron</keyword>
<evidence type="ECO:0000256" key="4">
    <source>
        <dbReference type="ARBA" id="ARBA00022723"/>
    </source>
</evidence>
<dbReference type="GO" id="GO:0020037">
    <property type="term" value="F:heme binding"/>
    <property type="evidence" value="ECO:0007669"/>
    <property type="project" value="InterPro"/>
</dbReference>
<dbReference type="PANTHER" id="PTHR24305:SF166">
    <property type="entry name" value="CYTOCHROME P450 12A4, MITOCHONDRIAL-RELATED"/>
    <property type="match status" value="1"/>
</dbReference>
<keyword evidence="4 6" id="KW-0479">Metal-binding</keyword>
<dbReference type="Pfam" id="PF00067">
    <property type="entry name" value="p450"/>
    <property type="match status" value="1"/>
</dbReference>
<comment type="similarity">
    <text evidence="2 7">Belongs to the cytochrome P450 family.</text>
</comment>
<dbReference type="Gene3D" id="1.10.630.10">
    <property type="entry name" value="Cytochrome P450"/>
    <property type="match status" value="1"/>
</dbReference>
<dbReference type="InterPro" id="IPR036396">
    <property type="entry name" value="Cyt_P450_sf"/>
</dbReference>
<evidence type="ECO:0000313" key="10">
    <source>
        <dbReference type="Proteomes" id="UP001265746"/>
    </source>
</evidence>
<dbReference type="InterPro" id="IPR002401">
    <property type="entry name" value="Cyt_P450_E_grp-I"/>
</dbReference>
<keyword evidence="3 6" id="KW-0349">Heme</keyword>
<evidence type="ECO:0000256" key="5">
    <source>
        <dbReference type="ARBA" id="ARBA00023004"/>
    </source>
</evidence>
<evidence type="ECO:0000256" key="1">
    <source>
        <dbReference type="ARBA" id="ARBA00001971"/>
    </source>
</evidence>
<dbReference type="InterPro" id="IPR050121">
    <property type="entry name" value="Cytochrome_P450_monoxygenase"/>
</dbReference>
<evidence type="ECO:0000256" key="3">
    <source>
        <dbReference type="ARBA" id="ARBA00022617"/>
    </source>
</evidence>
<proteinExistence type="inferred from homology"/>
<evidence type="ECO:0008006" key="11">
    <source>
        <dbReference type="Google" id="ProtNLM"/>
    </source>
</evidence>
<dbReference type="PRINTS" id="PR00463">
    <property type="entry name" value="EP450I"/>
</dbReference>
<keyword evidence="8" id="KW-0472">Membrane</keyword>
<gene>
    <name evidence="9" type="ORF">N8I77_011697</name>
</gene>
<dbReference type="PROSITE" id="PS00086">
    <property type="entry name" value="CYTOCHROME_P450"/>
    <property type="match status" value="1"/>
</dbReference>
<dbReference type="GO" id="GO:0005506">
    <property type="term" value="F:iron ion binding"/>
    <property type="evidence" value="ECO:0007669"/>
    <property type="project" value="InterPro"/>
</dbReference>
<dbReference type="GO" id="GO:0016705">
    <property type="term" value="F:oxidoreductase activity, acting on paired donors, with incorporation or reduction of molecular oxygen"/>
    <property type="evidence" value="ECO:0007669"/>
    <property type="project" value="InterPro"/>
</dbReference>
<evidence type="ECO:0000256" key="7">
    <source>
        <dbReference type="RuleBase" id="RU000461"/>
    </source>
</evidence>
<dbReference type="Proteomes" id="UP001265746">
    <property type="component" value="Unassembled WGS sequence"/>
</dbReference>
<dbReference type="GO" id="GO:0004497">
    <property type="term" value="F:monooxygenase activity"/>
    <property type="evidence" value="ECO:0007669"/>
    <property type="project" value="UniProtKB-KW"/>
</dbReference>
<dbReference type="SUPFAM" id="SSF48264">
    <property type="entry name" value="Cytochrome P450"/>
    <property type="match status" value="1"/>
</dbReference>
<keyword evidence="7" id="KW-0503">Monooxygenase</keyword>
<protein>
    <recommendedName>
        <fullName evidence="11">Cytochrome P450</fullName>
    </recommendedName>
</protein>
<evidence type="ECO:0000256" key="6">
    <source>
        <dbReference type="PIRSR" id="PIRSR602401-1"/>
    </source>
</evidence>
<sequence length="566" mass="64758">MYNFTWDVFKARTQLSWHVFYLLVNGPILFVLFSLWKYWYAPYASPLACIRGPKTKHWFYGFLTPAEARELQMSPKLLEYCSQYDGVWHATFTNRRPTLVLGDQEAINYVLNNAQTYVRAEAQMRVTRLVFGEGLVGVDGPQHKRQRKVVGPAFSSVAVDGMAPVFYLMAEKLANNWKTRFSGRKLFETNAYREFEALSMDIIGLAGFKYDFKSLQGQRSQLEAAFVNVTKNAATGSAYVSLRAQFPLIGALGHFLSKEQVQLDRYKSDIEDISKKLVQGARSRIKRPSERLDEASDHRSPRNRDILTLLVQSNLSSDEKDRLPEEEIVSMVPTFLSGGYDNNAAVMSYAVYGLTHFPETQDRLRDELLHPPKECSSWRDSLRALDRLPYLDAVTREVLRLYSSAHSIPRTCSKDDIIPLGKPIQLRDGTWTDQVRIAAGDDVVIPQKWMNIDPAKWGPDAHVFKPERWIESQWHPHYVGGLPPRVKNCKTSGWSNLMTFSLGPRNCIGYKMAVAELKVGLAVLVSNFEFIKHDEMKHVYGEVQIVDRPRVEGREGYCMPVWVKRL</sequence>
<evidence type="ECO:0000313" key="9">
    <source>
        <dbReference type="EMBL" id="KAK2598273.1"/>
    </source>
</evidence>
<organism evidence="9 10">
    <name type="scientific">Phomopsis amygdali</name>
    <name type="common">Fusicoccum amygdali</name>
    <dbReference type="NCBI Taxonomy" id="1214568"/>
    <lineage>
        <taxon>Eukaryota</taxon>
        <taxon>Fungi</taxon>
        <taxon>Dikarya</taxon>
        <taxon>Ascomycota</taxon>
        <taxon>Pezizomycotina</taxon>
        <taxon>Sordariomycetes</taxon>
        <taxon>Sordariomycetidae</taxon>
        <taxon>Diaporthales</taxon>
        <taxon>Diaporthaceae</taxon>
        <taxon>Diaporthe</taxon>
    </lineage>
</organism>
<evidence type="ECO:0000256" key="2">
    <source>
        <dbReference type="ARBA" id="ARBA00010617"/>
    </source>
</evidence>
<reference evidence="9" key="1">
    <citation type="submission" date="2023-06" db="EMBL/GenBank/DDBJ databases">
        <authorList>
            <person name="Noh H."/>
        </authorList>
    </citation>
    <scope>NUCLEOTIDE SEQUENCE</scope>
    <source>
        <strain evidence="9">DUCC20226</strain>
    </source>
</reference>
<feature type="transmembrane region" description="Helical" evidence="8">
    <location>
        <begin position="20"/>
        <end position="39"/>
    </location>
</feature>
<name>A0AAD9VZ68_PHOAM</name>
<comment type="caution">
    <text evidence="9">The sequence shown here is derived from an EMBL/GenBank/DDBJ whole genome shotgun (WGS) entry which is preliminary data.</text>
</comment>
<keyword evidence="7" id="KW-0560">Oxidoreductase</keyword>
<keyword evidence="8" id="KW-1133">Transmembrane helix</keyword>
<keyword evidence="8" id="KW-0812">Transmembrane</keyword>
<dbReference type="PANTHER" id="PTHR24305">
    <property type="entry name" value="CYTOCHROME P450"/>
    <property type="match status" value="1"/>
</dbReference>
<comment type="cofactor">
    <cofactor evidence="1 6">
        <name>heme</name>
        <dbReference type="ChEBI" id="CHEBI:30413"/>
    </cofactor>
</comment>
<dbReference type="EMBL" id="JAUJFL010000008">
    <property type="protein sequence ID" value="KAK2598273.1"/>
    <property type="molecule type" value="Genomic_DNA"/>
</dbReference>